<feature type="transmembrane region" description="Helical" evidence="6">
    <location>
        <begin position="36"/>
        <end position="55"/>
    </location>
</feature>
<keyword evidence="8" id="KW-1185">Reference proteome</keyword>
<feature type="transmembrane region" description="Helical" evidence="6">
    <location>
        <begin position="222"/>
        <end position="250"/>
    </location>
</feature>
<gene>
    <name evidence="7" type="ORF">GCM10007047_28190</name>
</gene>
<organism evidence="7 8">
    <name type="scientific">Cerasicoccus arenae</name>
    <dbReference type="NCBI Taxonomy" id="424488"/>
    <lineage>
        <taxon>Bacteria</taxon>
        <taxon>Pseudomonadati</taxon>
        <taxon>Verrucomicrobiota</taxon>
        <taxon>Opitutia</taxon>
        <taxon>Puniceicoccales</taxon>
        <taxon>Cerasicoccaceae</taxon>
        <taxon>Cerasicoccus</taxon>
    </lineage>
</organism>
<keyword evidence="4 6" id="KW-1133">Transmembrane helix</keyword>
<dbReference type="PANTHER" id="PTHR31645:SF0">
    <property type="entry name" value="OLIGOPEPTIDE TRANSPORTER YGL114W-RELATED"/>
    <property type="match status" value="1"/>
</dbReference>
<dbReference type="Pfam" id="PF03169">
    <property type="entry name" value="OPT"/>
    <property type="match status" value="1"/>
</dbReference>
<evidence type="ECO:0000313" key="7">
    <source>
        <dbReference type="EMBL" id="GHC09347.1"/>
    </source>
</evidence>
<feature type="transmembrane region" description="Helical" evidence="6">
    <location>
        <begin position="441"/>
        <end position="462"/>
    </location>
</feature>
<dbReference type="EMBL" id="BMXG01000021">
    <property type="protein sequence ID" value="GHC09347.1"/>
    <property type="molecule type" value="Genomic_DNA"/>
</dbReference>
<dbReference type="AlphaFoldDB" id="A0A8J3GDV2"/>
<dbReference type="GO" id="GO:0035673">
    <property type="term" value="F:oligopeptide transmembrane transporter activity"/>
    <property type="evidence" value="ECO:0007669"/>
    <property type="project" value="InterPro"/>
</dbReference>
<sequence>MATPERQLTVRAIATGFLLGGLLAPCNIYVGLKIGISFNMSIAAALISYAFWNSLSHYGKTPHWGLLENNINQTAASAGASILSSGLVAPIPALQLLTGEPFPYAMLVMWVFVVSFTGIICALAVRRQMLERDALPFPNGVATAETITEIYSQGKEAAYRIKLLFGAAVLSAGVKFYNVYATAKIPNLTLPESWGFKAPTNVADQINFVSWRAIGIELQPSLLLYGFGAIVGPRVGVSLLIGTIVGWMILPKEMLAQGWALPALDGNWYNALYQWLLWPGVSLMVAASLMSFAISIFGIYFKKTSAAQKNQVAKNDAEHSTGGKWHFPRSWFIMGTTVAFVMAIIAQKTIFDIPLWLGSVAFGLSFILAVVAGRVSGETGIAPIGALGKITQVTFGFLAPGNTTTNLMAANVTGGASGQCSDMLHDLKTGQLIGANLKSQVIAQFFGVIAGSLAGCAAYKILIPDPSKDLLTKEWPAPAVAAWKAVAEVMANGVEAMPASTINAIIIAGVIGILLAVLEAIVPAKRKAWVPSASSLGFALIIPPFINLAIFVGSMAGIVAQLINRHWAAKYVIVIAAGLVAGESLAGVFEALSKFIGL</sequence>
<feature type="transmembrane region" description="Helical" evidence="6">
    <location>
        <begin position="571"/>
        <end position="592"/>
    </location>
</feature>
<evidence type="ECO:0000256" key="4">
    <source>
        <dbReference type="ARBA" id="ARBA00022989"/>
    </source>
</evidence>
<comment type="caution">
    <text evidence="7">The sequence shown here is derived from an EMBL/GenBank/DDBJ whole genome shotgun (WGS) entry which is preliminary data.</text>
</comment>
<protein>
    <submittedName>
        <fullName evidence="7">Peptide transporter</fullName>
    </submittedName>
</protein>
<comment type="subcellular location">
    <subcellularLocation>
        <location evidence="1">Membrane</location>
        <topology evidence="1">Multi-pass membrane protein</topology>
    </subcellularLocation>
</comment>
<feature type="transmembrane region" description="Helical" evidence="6">
    <location>
        <begin position="12"/>
        <end position="30"/>
    </location>
</feature>
<feature type="transmembrane region" description="Helical" evidence="6">
    <location>
        <begin position="536"/>
        <end position="559"/>
    </location>
</feature>
<dbReference type="InterPro" id="IPR045035">
    <property type="entry name" value="YSL-like"/>
</dbReference>
<feature type="transmembrane region" description="Helical" evidence="6">
    <location>
        <begin position="330"/>
        <end position="347"/>
    </location>
</feature>
<dbReference type="InterPro" id="IPR004813">
    <property type="entry name" value="OPT"/>
</dbReference>
<dbReference type="NCBIfam" id="TIGR00728">
    <property type="entry name" value="OPT_sfam"/>
    <property type="match status" value="1"/>
</dbReference>
<evidence type="ECO:0000256" key="5">
    <source>
        <dbReference type="ARBA" id="ARBA00023136"/>
    </source>
</evidence>
<feature type="transmembrane region" description="Helical" evidence="6">
    <location>
        <begin position="353"/>
        <end position="372"/>
    </location>
</feature>
<reference evidence="7" key="1">
    <citation type="journal article" date="2014" name="Int. J. Syst. Evol. Microbiol.">
        <title>Complete genome sequence of Corynebacterium casei LMG S-19264T (=DSM 44701T), isolated from a smear-ripened cheese.</title>
        <authorList>
            <consortium name="US DOE Joint Genome Institute (JGI-PGF)"/>
            <person name="Walter F."/>
            <person name="Albersmeier A."/>
            <person name="Kalinowski J."/>
            <person name="Ruckert C."/>
        </authorList>
    </citation>
    <scope>NUCLEOTIDE SEQUENCE</scope>
    <source>
        <strain evidence="7">KCTC 12870</strain>
    </source>
</reference>
<feature type="transmembrane region" description="Helical" evidence="6">
    <location>
        <begin position="104"/>
        <end position="125"/>
    </location>
</feature>
<keyword evidence="2" id="KW-0813">Transport</keyword>
<evidence type="ECO:0000256" key="1">
    <source>
        <dbReference type="ARBA" id="ARBA00004141"/>
    </source>
</evidence>
<dbReference type="Proteomes" id="UP000642829">
    <property type="component" value="Unassembled WGS sequence"/>
</dbReference>
<accession>A0A8J3GDV2</accession>
<evidence type="ECO:0000313" key="8">
    <source>
        <dbReference type="Proteomes" id="UP000642829"/>
    </source>
</evidence>
<feature type="transmembrane region" description="Helical" evidence="6">
    <location>
        <begin position="275"/>
        <end position="301"/>
    </location>
</feature>
<keyword evidence="5 6" id="KW-0472">Membrane</keyword>
<dbReference type="GO" id="GO:0016020">
    <property type="term" value="C:membrane"/>
    <property type="evidence" value="ECO:0007669"/>
    <property type="project" value="UniProtKB-SubCell"/>
</dbReference>
<keyword evidence="3 6" id="KW-0812">Transmembrane</keyword>
<name>A0A8J3GDV2_9BACT</name>
<proteinExistence type="predicted"/>
<evidence type="ECO:0000256" key="2">
    <source>
        <dbReference type="ARBA" id="ARBA00022448"/>
    </source>
</evidence>
<dbReference type="RefSeq" id="WP_189516365.1">
    <property type="nucleotide sequence ID" value="NZ_BMXG01000021.1"/>
</dbReference>
<dbReference type="PANTHER" id="PTHR31645">
    <property type="entry name" value="OLIGOPEPTIDE TRANSPORTER YGL114W-RELATED"/>
    <property type="match status" value="1"/>
</dbReference>
<evidence type="ECO:0000256" key="3">
    <source>
        <dbReference type="ARBA" id="ARBA00022692"/>
    </source>
</evidence>
<feature type="transmembrane region" description="Helical" evidence="6">
    <location>
        <begin position="502"/>
        <end position="524"/>
    </location>
</feature>
<evidence type="ECO:0000256" key="6">
    <source>
        <dbReference type="SAM" id="Phobius"/>
    </source>
</evidence>
<reference evidence="7" key="2">
    <citation type="submission" date="2020-09" db="EMBL/GenBank/DDBJ databases">
        <authorList>
            <person name="Sun Q."/>
            <person name="Kim S."/>
        </authorList>
    </citation>
    <scope>NUCLEOTIDE SEQUENCE</scope>
    <source>
        <strain evidence="7">KCTC 12870</strain>
    </source>
</reference>